<proteinExistence type="inferred from homology"/>
<reference evidence="6" key="1">
    <citation type="submission" date="2017-09" db="EMBL/GenBank/DDBJ databases">
        <title>The Reconstruction of 2,631 Draft Metagenome-Assembled Genomes from the Global Oceans.</title>
        <authorList>
            <person name="Tully B.J."/>
            <person name="Graham E.D."/>
            <person name="Heidelberg J.F."/>
        </authorList>
    </citation>
    <scope>NUCLEOTIDE SEQUENCE [LARGE SCALE GENOMIC DNA]</scope>
</reference>
<gene>
    <name evidence="5" type="ORF">CMN54_07250</name>
</gene>
<protein>
    <submittedName>
        <fullName evidence="5">Aldolase</fullName>
    </submittedName>
</protein>
<feature type="domain" description="HpcH/HpaI aldolase/citrate lyase" evidence="4">
    <location>
        <begin position="33"/>
        <end position="210"/>
    </location>
</feature>
<evidence type="ECO:0000256" key="2">
    <source>
        <dbReference type="ARBA" id="ARBA00022723"/>
    </source>
</evidence>
<dbReference type="GO" id="GO:0046872">
    <property type="term" value="F:metal ion binding"/>
    <property type="evidence" value="ECO:0007669"/>
    <property type="project" value="UniProtKB-KW"/>
</dbReference>
<comment type="caution">
    <text evidence="5">The sequence shown here is derived from an EMBL/GenBank/DDBJ whole genome shotgun (WGS) entry which is preliminary data.</text>
</comment>
<sequence length="270" mass="30260">MKNLELKQKLKEGDLVLGTLIVSTSPFWPKILKDCSLDFIFIDTEHIAISRETLSWMCRTYSAMGLPPLVRMKSPDHYIATEFLDDGAAGIISPYTETVTQVKELVGATKKRPLKGGRLNQLMAGKENLEESLDDYINKSNENNLLVLNIESKPAIENLDQILDIAGIDAVQIGPHDLTTSLGIPEEYDNPIYLNTIEMVFKKARSKSVGAGIHAWGTPEYQKRLLDLGANMLIHKADVLFFRDGLENDLNEIRSLVGKTDFSRREDVNI</sequence>
<keyword evidence="3" id="KW-0456">Lyase</keyword>
<dbReference type="InterPro" id="IPR040442">
    <property type="entry name" value="Pyrv_kinase-like_dom_sf"/>
</dbReference>
<keyword evidence="2" id="KW-0479">Metal-binding</keyword>
<dbReference type="AlphaFoldDB" id="A0A2D6YJE1"/>
<dbReference type="GO" id="GO:0016832">
    <property type="term" value="F:aldehyde-lyase activity"/>
    <property type="evidence" value="ECO:0007669"/>
    <property type="project" value="TreeGrafter"/>
</dbReference>
<dbReference type="InterPro" id="IPR050251">
    <property type="entry name" value="HpcH-HpaI_aldolase"/>
</dbReference>
<evidence type="ECO:0000313" key="5">
    <source>
        <dbReference type="EMBL" id="MAH63225.1"/>
    </source>
</evidence>
<dbReference type="Gene3D" id="3.20.20.60">
    <property type="entry name" value="Phosphoenolpyruvate-binding domains"/>
    <property type="match status" value="1"/>
</dbReference>
<dbReference type="InterPro" id="IPR005000">
    <property type="entry name" value="Aldolase/citrate-lyase_domain"/>
</dbReference>
<dbReference type="PANTHER" id="PTHR30502:SF0">
    <property type="entry name" value="PHOSPHOENOLPYRUVATE CARBOXYLASE FAMILY PROTEIN"/>
    <property type="match status" value="1"/>
</dbReference>
<dbReference type="SUPFAM" id="SSF51621">
    <property type="entry name" value="Phosphoenolpyruvate/pyruvate domain"/>
    <property type="match status" value="1"/>
</dbReference>
<dbReference type="Proteomes" id="UP000226525">
    <property type="component" value="Unassembled WGS sequence"/>
</dbReference>
<comment type="similarity">
    <text evidence="1">Belongs to the HpcH/HpaI aldolase family.</text>
</comment>
<evidence type="ECO:0000313" key="6">
    <source>
        <dbReference type="Proteomes" id="UP000226525"/>
    </source>
</evidence>
<dbReference type="EMBL" id="NZEX01000083">
    <property type="protein sequence ID" value="MAH63225.1"/>
    <property type="molecule type" value="Genomic_DNA"/>
</dbReference>
<evidence type="ECO:0000256" key="1">
    <source>
        <dbReference type="ARBA" id="ARBA00005568"/>
    </source>
</evidence>
<evidence type="ECO:0000256" key="3">
    <source>
        <dbReference type="ARBA" id="ARBA00023239"/>
    </source>
</evidence>
<accession>A0A2D6YJE1</accession>
<dbReference type="Pfam" id="PF03328">
    <property type="entry name" value="HpcH_HpaI"/>
    <property type="match status" value="1"/>
</dbReference>
<dbReference type="InterPro" id="IPR015813">
    <property type="entry name" value="Pyrv/PenolPyrv_kinase-like_dom"/>
</dbReference>
<dbReference type="PANTHER" id="PTHR30502">
    <property type="entry name" value="2-KETO-3-DEOXY-L-RHAMNONATE ALDOLASE"/>
    <property type="match status" value="1"/>
</dbReference>
<evidence type="ECO:0000259" key="4">
    <source>
        <dbReference type="Pfam" id="PF03328"/>
    </source>
</evidence>
<dbReference type="GO" id="GO:0005737">
    <property type="term" value="C:cytoplasm"/>
    <property type="evidence" value="ECO:0007669"/>
    <property type="project" value="TreeGrafter"/>
</dbReference>
<name>A0A2D6YJE1_9DELT</name>
<organism evidence="5 6">
    <name type="scientific">SAR324 cluster bacterium</name>
    <dbReference type="NCBI Taxonomy" id="2024889"/>
    <lineage>
        <taxon>Bacteria</taxon>
        <taxon>Deltaproteobacteria</taxon>
        <taxon>SAR324 cluster</taxon>
    </lineage>
</organism>